<comment type="caution">
    <text evidence="2">The sequence shown here is derived from an EMBL/GenBank/DDBJ whole genome shotgun (WGS) entry which is preliminary data.</text>
</comment>
<dbReference type="PATRIC" id="fig|226910.6.peg.4690"/>
<evidence type="ECO:0000313" key="2">
    <source>
        <dbReference type="EMBL" id="KIH81458.1"/>
    </source>
</evidence>
<dbReference type="Gene3D" id="3.30.700.10">
    <property type="entry name" value="Glycoprotein, Type 4 Pilin"/>
    <property type="match status" value="1"/>
</dbReference>
<keyword evidence="1" id="KW-0812">Transmembrane</keyword>
<dbReference type="InterPro" id="IPR045584">
    <property type="entry name" value="Pilin-like"/>
</dbReference>
<dbReference type="PANTHER" id="PTHR30093:SF47">
    <property type="entry name" value="TYPE IV PILUS NON-CORE MINOR PILIN PILE"/>
    <property type="match status" value="1"/>
</dbReference>
<dbReference type="RefSeq" id="WP_040071068.1">
    <property type="nucleotide sequence ID" value="NZ_JXDG01000061.1"/>
</dbReference>
<dbReference type="AlphaFoldDB" id="A0A0C2ES07"/>
<protein>
    <submittedName>
        <fullName evidence="2">Type IV pilus biogenesis protein PilE</fullName>
    </submittedName>
</protein>
<dbReference type="InterPro" id="IPR031982">
    <property type="entry name" value="PilE-like"/>
</dbReference>
<dbReference type="PROSITE" id="PS00409">
    <property type="entry name" value="PROKAR_NTER_METHYL"/>
    <property type="match status" value="1"/>
</dbReference>
<dbReference type="Pfam" id="PF16732">
    <property type="entry name" value="ComP_DUS"/>
    <property type="match status" value="1"/>
</dbReference>
<evidence type="ECO:0000256" key="1">
    <source>
        <dbReference type="SAM" id="Phobius"/>
    </source>
</evidence>
<gene>
    <name evidence="2" type="ORF">UCMB321_4700</name>
</gene>
<dbReference type="GO" id="GO:0043683">
    <property type="term" value="P:type IV pilus assembly"/>
    <property type="evidence" value="ECO:0007669"/>
    <property type="project" value="InterPro"/>
</dbReference>
<dbReference type="Pfam" id="PF07963">
    <property type="entry name" value="N_methyl"/>
    <property type="match status" value="1"/>
</dbReference>
<dbReference type="EMBL" id="JXDG01000061">
    <property type="protein sequence ID" value="KIH81458.1"/>
    <property type="molecule type" value="Genomic_DNA"/>
</dbReference>
<dbReference type="PANTHER" id="PTHR30093">
    <property type="entry name" value="GENERAL SECRETION PATHWAY PROTEIN G"/>
    <property type="match status" value="1"/>
</dbReference>
<organism evidence="2 3">
    <name type="scientific">Pseudomonas batumici</name>
    <dbReference type="NCBI Taxonomy" id="226910"/>
    <lineage>
        <taxon>Bacteria</taxon>
        <taxon>Pseudomonadati</taxon>
        <taxon>Pseudomonadota</taxon>
        <taxon>Gammaproteobacteria</taxon>
        <taxon>Pseudomonadales</taxon>
        <taxon>Pseudomonadaceae</taxon>
        <taxon>Pseudomonas</taxon>
    </lineage>
</organism>
<evidence type="ECO:0000313" key="3">
    <source>
        <dbReference type="Proteomes" id="UP000031535"/>
    </source>
</evidence>
<dbReference type="OrthoDB" id="5296638at2"/>
<keyword evidence="1" id="KW-1133">Transmembrane helix</keyword>
<feature type="transmembrane region" description="Helical" evidence="1">
    <location>
        <begin position="7"/>
        <end position="31"/>
    </location>
</feature>
<keyword evidence="3" id="KW-1185">Reference proteome</keyword>
<dbReference type="SUPFAM" id="SSF54523">
    <property type="entry name" value="Pili subunits"/>
    <property type="match status" value="1"/>
</dbReference>
<dbReference type="NCBIfam" id="TIGR02532">
    <property type="entry name" value="IV_pilin_GFxxxE"/>
    <property type="match status" value="1"/>
</dbReference>
<keyword evidence="1" id="KW-0472">Membrane</keyword>
<accession>A0A0C2ES07</accession>
<dbReference type="STRING" id="226910.UCMB321_4700"/>
<sequence length="137" mass="14469">MQAISRGFTLIELMIVVAIVGILTAVAYPAYTDYVKRTHRSAIAGLLSEQTQNLERFYSKNGSYSGTAPTVPTVSAGNAHYTITATLNAQDFNLLATAAAGSMMVGDRCGGFNITQTGQRTNPGAAAGLTSKDCWSR</sequence>
<dbReference type="InterPro" id="IPR012902">
    <property type="entry name" value="N_methyl_site"/>
</dbReference>
<proteinExistence type="predicted"/>
<dbReference type="Proteomes" id="UP000031535">
    <property type="component" value="Unassembled WGS sequence"/>
</dbReference>
<name>A0A0C2ES07_9PSED</name>
<reference evidence="2 3" key="1">
    <citation type="submission" date="2015-01" db="EMBL/GenBank/DDBJ databases">
        <title>Complete genome of Pseudomonas batumici UCM B-321 producer of the batumin antibiotic with strong antistaphilococcal and potential anticancer activity.</title>
        <authorList>
            <person name="Klochko V.V."/>
            <person name="Zelena L.B."/>
            <person name="Elena K.A."/>
            <person name="Reva O.N."/>
        </authorList>
    </citation>
    <scope>NUCLEOTIDE SEQUENCE [LARGE SCALE GENOMIC DNA]</scope>
    <source>
        <strain evidence="2 3">UCM B-321</strain>
    </source>
</reference>